<dbReference type="OrthoDB" id="5125733at2759"/>
<evidence type="ECO:0000313" key="3">
    <source>
        <dbReference type="Proteomes" id="UP000661280"/>
    </source>
</evidence>
<dbReference type="PANTHER" id="PTHR33112">
    <property type="entry name" value="DOMAIN PROTEIN, PUTATIVE-RELATED"/>
    <property type="match status" value="1"/>
</dbReference>
<dbReference type="Proteomes" id="UP000661280">
    <property type="component" value="Chromosome 7"/>
</dbReference>
<feature type="domain" description="Heterokaryon incompatibility" evidence="1">
    <location>
        <begin position="395"/>
        <end position="546"/>
    </location>
</feature>
<evidence type="ECO:0000313" key="2">
    <source>
        <dbReference type="EMBL" id="BCS04169.1"/>
    </source>
</evidence>
<organism evidence="2 3">
    <name type="scientific">Aspergillus kawachii</name>
    <name type="common">White koji mold</name>
    <name type="synonym">Aspergillus awamori var. kawachi</name>
    <dbReference type="NCBI Taxonomy" id="1069201"/>
    <lineage>
        <taxon>Eukaryota</taxon>
        <taxon>Fungi</taxon>
        <taxon>Dikarya</taxon>
        <taxon>Ascomycota</taxon>
        <taxon>Pezizomycotina</taxon>
        <taxon>Eurotiomycetes</taxon>
        <taxon>Eurotiomycetidae</taxon>
        <taxon>Eurotiales</taxon>
        <taxon>Aspergillaceae</taxon>
        <taxon>Aspergillus</taxon>
        <taxon>Aspergillus subgen. Circumdati</taxon>
    </lineage>
</organism>
<proteinExistence type="predicted"/>
<protein>
    <recommendedName>
        <fullName evidence="1">Heterokaryon incompatibility domain-containing protein</fullName>
    </recommendedName>
</protein>
<sequence>MSFAETCAKTHINISRKIKALQLFSPWERMTGRLRTLVRCNVCIRIEVTCYPRSQLSHVVTSDDPLHCHAYYLSHIPTHNSITILLLHPPTVQFNPERYKTAMARKAHSLLKYIPGASPKINRRKEKSKETLEPTYRQDSSDSECIFVLEDPADFPRWKGIIERLLQVRYDLGDGNTSTYLRKDYNFLWEYVPRHFHHHFPHSRELFCRGAEELFRTLWVAVHEWAVDCTICGLVRRKVLSDPLDPVKAREQPMSRFLLKSKGGKRCQYCSLVYQCLQAYYPSFETHENTLVVGIYPNTGGFSLLIRNTQTTSWIESTLWAEAFPESKKKEIDDHQAASVFDTASESSFQWILNSLPLANDGLTLSSFMPRRLINVGDRASTPVLVDRPEEIVPYCALSYCWGPTQANLKTTKDTLQKHYNYIDKEHMPKTVQDAVEVCWRLGIKYLWVDALCIIQDDAIGADWYEQSSEMDQIYSSAHVVIAADTAEDCSEGFLGISHIQQLREVTVDWDGDTYICREKPNGQRDDPSFLLSRTPLSRRAWTLQETLLPSRVLHYTGTEIVLRLGDTFYCQCGECRFHHVGISQSDWHQIVSHYSFRQMTKPSDKLSALSGLAARMSDGDRKYLAGLWSDTLVIDLLWHVTGFGLHVRPEPWRAPTWSWASMDGGISYFTRFSYYDFLPALDIMQAECTCTSVNSFGPVSSGFIDLRGKLVPVEMVILDKPFTKHQGEYTGEWGRATRVHQGQTSLVRGWGTEIYEVLCDERMEKTDRMGEEERESWAQGKVDRQDLGGVVASNVYCLEVGTIIDRVLDVDGFTALGRSSRVWWLVLKKAEKGDEFKRVGIGYKSSKDFKRDCDLFVFAEWSTVRLV</sequence>
<name>A0A7R7WKG4_ASPKA</name>
<dbReference type="GeneID" id="64965490"/>
<dbReference type="KEGG" id="aluc:AKAW2_71047S"/>
<evidence type="ECO:0000259" key="1">
    <source>
        <dbReference type="Pfam" id="PF06985"/>
    </source>
</evidence>
<dbReference type="RefSeq" id="XP_041547931.1">
    <property type="nucleotide sequence ID" value="XM_041683696.1"/>
</dbReference>
<dbReference type="EMBL" id="AP024431">
    <property type="protein sequence ID" value="BCS04169.1"/>
    <property type="molecule type" value="Genomic_DNA"/>
</dbReference>
<dbReference type="PANTHER" id="PTHR33112:SF15">
    <property type="entry name" value="HETEROKARYON INCOMPATIBILITY DOMAIN-CONTAINING PROTEIN"/>
    <property type="match status" value="1"/>
</dbReference>
<keyword evidence="3" id="KW-1185">Reference proteome</keyword>
<dbReference type="InterPro" id="IPR010730">
    <property type="entry name" value="HET"/>
</dbReference>
<gene>
    <name evidence="2" type="ORF">AKAW2_71047S</name>
</gene>
<dbReference type="Pfam" id="PF06985">
    <property type="entry name" value="HET"/>
    <property type="match status" value="1"/>
</dbReference>
<reference evidence="2" key="2">
    <citation type="submission" date="2021-02" db="EMBL/GenBank/DDBJ databases">
        <title>Aspergillus luchuensis mut. kawachii IFO 4304 genome sequence.</title>
        <authorList>
            <person name="Mori K."/>
            <person name="Kadooka C."/>
            <person name="Goto M."/>
            <person name="Futagami T."/>
        </authorList>
    </citation>
    <scope>NUCLEOTIDE SEQUENCE</scope>
    <source>
        <strain evidence="2">IFO 4308</strain>
    </source>
</reference>
<reference evidence="2" key="1">
    <citation type="submission" date="2021-01" db="EMBL/GenBank/DDBJ databases">
        <authorList>
            <consortium name="Aspergillus luchuensis mut. kawachii IFO 4304 genome sequencing consortium"/>
            <person name="Kazuki M."/>
            <person name="Futagami T."/>
        </authorList>
    </citation>
    <scope>NUCLEOTIDE SEQUENCE</scope>
    <source>
        <strain evidence="2">IFO 4308</strain>
    </source>
</reference>
<dbReference type="AlphaFoldDB" id="A0A7R7WKG4"/>
<accession>A0A7R7WKG4</accession>